<evidence type="ECO:0000313" key="2">
    <source>
        <dbReference type="Proteomes" id="UP000500882"/>
    </source>
</evidence>
<dbReference type="AlphaFoldDB" id="A0A679H8F2"/>
<protein>
    <recommendedName>
        <fullName evidence="3">Glycoside hydrolase Family 18, chitinase_18</fullName>
    </recommendedName>
</protein>
<reference evidence="1 2" key="1">
    <citation type="submission" date="2020-02" db="EMBL/GenBank/DDBJ databases">
        <title>Whole-genome sequencing and comparative analysis of the genomes of Bacteroides thetaiotaomicron and Escherichia coli isolated from a healthy resident in Vietnam.</title>
        <authorList>
            <person name="Mohsin M."/>
            <person name="Tanaka K."/>
            <person name="Kawahara R."/>
            <person name="Kondo S."/>
            <person name="Noguchi H."/>
            <person name="Motooka D."/>
            <person name="Nakamura S."/>
            <person name="Khong D.T."/>
            <person name="Nguyen T.N."/>
            <person name="Tran H.T."/>
            <person name="Yamamoto Y."/>
        </authorList>
    </citation>
    <scope>NUCLEOTIDE SEQUENCE [LARGE SCALE GENOMIC DNA]</scope>
    <source>
        <strain evidence="1 2">F9-2</strain>
    </source>
</reference>
<gene>
    <name evidence="1" type="ORF">BatF92_26160</name>
</gene>
<dbReference type="InterPro" id="IPR017853">
    <property type="entry name" value="GH"/>
</dbReference>
<name>A0A679H8F2_BACT4</name>
<dbReference type="SUPFAM" id="SSF51445">
    <property type="entry name" value="(Trans)glycosidases"/>
    <property type="match status" value="1"/>
</dbReference>
<dbReference type="PROSITE" id="PS51257">
    <property type="entry name" value="PROKAR_LIPOPROTEIN"/>
    <property type="match status" value="1"/>
</dbReference>
<sequence length="315" mass="34922">MKMKISINKLYSGLFLLLILILSASCSDWNDIEAVDIDPQHAKDQNPELWARYMESLRIYKQERTHYITYGSFENGTEQSKNEGAYLRSVPDSLDIVTLANSENITAYDREDIPSLQEKSTRVLYLVDYAKKMTELADAAALSTWLDKAVATATELKLDGFAFNGLPSYGGTDAEQAARKEAARLIVSKLSAFGKTLVFEGDPAFVDAADLSKLDYVVLNTTDIENAVNLKLHVVNILETYALSKEKLLLAAKIGGKLTDEDLNKLDAVTEMTNRVISLGPLGGLAIYALGDDYYQAKMNYQTSRMAIQTMNPSK</sequence>
<accession>A0A679H8F2</accession>
<evidence type="ECO:0008006" key="3">
    <source>
        <dbReference type="Google" id="ProtNLM"/>
    </source>
</evidence>
<organism evidence="1 2">
    <name type="scientific">Bacteroides thetaiotaomicron</name>
    <dbReference type="NCBI Taxonomy" id="818"/>
    <lineage>
        <taxon>Bacteria</taxon>
        <taxon>Pseudomonadati</taxon>
        <taxon>Bacteroidota</taxon>
        <taxon>Bacteroidia</taxon>
        <taxon>Bacteroidales</taxon>
        <taxon>Bacteroidaceae</taxon>
        <taxon>Bacteroides</taxon>
    </lineage>
</organism>
<dbReference type="RefSeq" id="WP_050581181.1">
    <property type="nucleotide sequence ID" value="NZ_JAHOKE010000013.1"/>
</dbReference>
<dbReference type="Pfam" id="PF16141">
    <property type="entry name" value="GH18_BT1044-like"/>
    <property type="match status" value="1"/>
</dbReference>
<evidence type="ECO:0000313" key="1">
    <source>
        <dbReference type="EMBL" id="BCA50674.1"/>
    </source>
</evidence>
<dbReference type="EMBL" id="AP022660">
    <property type="protein sequence ID" value="BCA50674.1"/>
    <property type="molecule type" value="Genomic_DNA"/>
</dbReference>
<proteinExistence type="predicted"/>
<dbReference type="Proteomes" id="UP000500882">
    <property type="component" value="Chromosome"/>
</dbReference>
<dbReference type="InterPro" id="IPR032320">
    <property type="entry name" value="GH18_BT1044-like"/>
</dbReference>